<dbReference type="AlphaFoldDB" id="A0A382UHU6"/>
<reference evidence="1" key="1">
    <citation type="submission" date="2018-05" db="EMBL/GenBank/DDBJ databases">
        <authorList>
            <person name="Lanie J.A."/>
            <person name="Ng W.-L."/>
            <person name="Kazmierczak K.M."/>
            <person name="Andrzejewski T.M."/>
            <person name="Davidsen T.M."/>
            <person name="Wayne K.J."/>
            <person name="Tettelin H."/>
            <person name="Glass J.I."/>
            <person name="Rusch D."/>
            <person name="Podicherti R."/>
            <person name="Tsui H.-C.T."/>
            <person name="Winkler M.E."/>
        </authorList>
    </citation>
    <scope>NUCLEOTIDE SEQUENCE</scope>
</reference>
<organism evidence="1">
    <name type="scientific">marine metagenome</name>
    <dbReference type="NCBI Taxonomy" id="408172"/>
    <lineage>
        <taxon>unclassified sequences</taxon>
        <taxon>metagenomes</taxon>
        <taxon>ecological metagenomes</taxon>
    </lineage>
</organism>
<accession>A0A382UHU6</accession>
<dbReference type="EMBL" id="UINC01144382">
    <property type="protein sequence ID" value="SVD33856.1"/>
    <property type="molecule type" value="Genomic_DNA"/>
</dbReference>
<proteinExistence type="predicted"/>
<sequence length="29" mass="2810">MERTRAVTVRPGSVVALSGGVGGAKLALG</sequence>
<protein>
    <submittedName>
        <fullName evidence="1">Uncharacterized protein</fullName>
    </submittedName>
</protein>
<name>A0A382UHU6_9ZZZZ</name>
<evidence type="ECO:0000313" key="1">
    <source>
        <dbReference type="EMBL" id="SVD33856.1"/>
    </source>
</evidence>
<feature type="non-terminal residue" evidence="1">
    <location>
        <position position="29"/>
    </location>
</feature>
<gene>
    <name evidence="1" type="ORF">METZ01_LOCUS386710</name>
</gene>